<feature type="transmembrane region" description="Helical" evidence="1">
    <location>
        <begin position="101"/>
        <end position="120"/>
    </location>
</feature>
<sequence>MSERTSLVADVLASTQRLPLGVQVWVFLVLMPVNLAALVALGQPLGPLVAALAVGALAINGVVMVLDRGFSLAMALPHVALWVPLLGVVVYLLLGRDDIGAAYAAYLVVLLVVDAVSLWFDVPDAKRWLDGQRDTF</sequence>
<reference evidence="2" key="1">
    <citation type="submission" date="2023-06" db="EMBL/GenBank/DDBJ databases">
        <title>Genome sequence of Nocardioides sp. SOB44.</title>
        <authorList>
            <person name="Zhang G."/>
        </authorList>
    </citation>
    <scope>NUCLEOTIDE SEQUENCE</scope>
    <source>
        <strain evidence="2">SOB44</strain>
    </source>
</reference>
<proteinExistence type="predicted"/>
<evidence type="ECO:0000256" key="1">
    <source>
        <dbReference type="SAM" id="Phobius"/>
    </source>
</evidence>
<protein>
    <submittedName>
        <fullName evidence="2">Uncharacterized protein</fullName>
    </submittedName>
</protein>
<keyword evidence="1" id="KW-1133">Transmembrane helix</keyword>
<feature type="transmembrane region" description="Helical" evidence="1">
    <location>
        <begin position="48"/>
        <end position="66"/>
    </location>
</feature>
<feature type="transmembrane region" description="Helical" evidence="1">
    <location>
        <begin position="20"/>
        <end position="41"/>
    </location>
</feature>
<comment type="caution">
    <text evidence="2">The sequence shown here is derived from an EMBL/GenBank/DDBJ whole genome shotgun (WGS) entry which is preliminary data.</text>
</comment>
<keyword evidence="1" id="KW-0472">Membrane</keyword>
<keyword evidence="3" id="KW-1185">Reference proteome</keyword>
<dbReference type="Proteomes" id="UP001168363">
    <property type="component" value="Unassembled WGS sequence"/>
</dbReference>
<feature type="transmembrane region" description="Helical" evidence="1">
    <location>
        <begin position="72"/>
        <end position="94"/>
    </location>
</feature>
<keyword evidence="1" id="KW-0812">Transmembrane</keyword>
<dbReference type="EMBL" id="JAULSC010000004">
    <property type="protein sequence ID" value="MDO3395363.1"/>
    <property type="molecule type" value="Genomic_DNA"/>
</dbReference>
<gene>
    <name evidence="2" type="ORF">QWJ41_06525</name>
</gene>
<name>A0ABT8TN26_9ACTN</name>
<organism evidence="2 3">
    <name type="scientific">Nocardioides cremeus</name>
    <dbReference type="NCBI Taxonomy" id="3058044"/>
    <lineage>
        <taxon>Bacteria</taxon>
        <taxon>Bacillati</taxon>
        <taxon>Actinomycetota</taxon>
        <taxon>Actinomycetes</taxon>
        <taxon>Propionibacteriales</taxon>
        <taxon>Nocardioidaceae</taxon>
        <taxon>Nocardioides</taxon>
    </lineage>
</organism>
<evidence type="ECO:0000313" key="2">
    <source>
        <dbReference type="EMBL" id="MDO3395363.1"/>
    </source>
</evidence>
<accession>A0ABT8TN26</accession>
<dbReference type="RefSeq" id="WP_302706655.1">
    <property type="nucleotide sequence ID" value="NZ_JAULSC010000004.1"/>
</dbReference>
<evidence type="ECO:0000313" key="3">
    <source>
        <dbReference type="Proteomes" id="UP001168363"/>
    </source>
</evidence>